<reference evidence="10 11" key="1">
    <citation type="submission" date="2019-10" db="EMBL/GenBank/DDBJ databases">
        <title>Description of Paenibacillus terrestris sp. nov.</title>
        <authorList>
            <person name="Carlier A."/>
            <person name="Qi S."/>
        </authorList>
    </citation>
    <scope>NUCLEOTIDE SEQUENCE [LARGE SCALE GENOMIC DNA]</scope>
    <source>
        <strain evidence="10 11">LMG 31458</strain>
    </source>
</reference>
<dbReference type="PANTHER" id="PTHR34220:SF7">
    <property type="entry name" value="SENSOR HISTIDINE KINASE YPDA"/>
    <property type="match status" value="1"/>
</dbReference>
<dbReference type="SMART" id="SM00304">
    <property type="entry name" value="HAMP"/>
    <property type="match status" value="1"/>
</dbReference>
<name>A0ABX1Y4I8_9BACL</name>
<evidence type="ECO:0000256" key="2">
    <source>
        <dbReference type="ARBA" id="ARBA00022475"/>
    </source>
</evidence>
<evidence type="ECO:0000256" key="1">
    <source>
        <dbReference type="ARBA" id="ARBA00004651"/>
    </source>
</evidence>
<keyword evidence="6 8" id="KW-0472">Membrane</keyword>
<dbReference type="Gene3D" id="3.30.565.10">
    <property type="entry name" value="Histidine kinase-like ATPase, C-terminal domain"/>
    <property type="match status" value="1"/>
</dbReference>
<dbReference type="InterPro" id="IPR003660">
    <property type="entry name" value="HAMP_dom"/>
</dbReference>
<evidence type="ECO:0000256" key="4">
    <source>
        <dbReference type="ARBA" id="ARBA00022679"/>
    </source>
</evidence>
<dbReference type="PANTHER" id="PTHR34220">
    <property type="entry name" value="SENSOR HISTIDINE KINASE YPDA"/>
    <property type="match status" value="1"/>
</dbReference>
<feature type="transmembrane region" description="Helical" evidence="8">
    <location>
        <begin position="34"/>
        <end position="59"/>
    </location>
</feature>
<comment type="subcellular location">
    <subcellularLocation>
        <location evidence="1">Cell membrane</location>
        <topology evidence="1">Multi-pass membrane protein</topology>
    </subcellularLocation>
</comment>
<protein>
    <submittedName>
        <fullName evidence="10">HAMP domain-containing protein</fullName>
    </submittedName>
</protein>
<evidence type="ECO:0000256" key="5">
    <source>
        <dbReference type="ARBA" id="ARBA00022777"/>
    </source>
</evidence>
<keyword evidence="8" id="KW-0812">Transmembrane</keyword>
<evidence type="ECO:0000256" key="7">
    <source>
        <dbReference type="SAM" id="Coils"/>
    </source>
</evidence>
<dbReference type="Pfam" id="PF00672">
    <property type="entry name" value="HAMP"/>
    <property type="match status" value="1"/>
</dbReference>
<keyword evidence="5" id="KW-0418">Kinase</keyword>
<comment type="caution">
    <text evidence="10">The sequence shown here is derived from an EMBL/GenBank/DDBJ whole genome shotgun (WGS) entry which is preliminary data.</text>
</comment>
<dbReference type="CDD" id="cd06225">
    <property type="entry name" value="HAMP"/>
    <property type="match status" value="1"/>
</dbReference>
<dbReference type="Gene3D" id="6.10.340.10">
    <property type="match status" value="1"/>
</dbReference>
<evidence type="ECO:0000256" key="3">
    <source>
        <dbReference type="ARBA" id="ARBA00022553"/>
    </source>
</evidence>
<gene>
    <name evidence="10" type="ORF">GC098_31370</name>
</gene>
<evidence type="ECO:0000313" key="11">
    <source>
        <dbReference type="Proteomes" id="UP000616779"/>
    </source>
</evidence>
<dbReference type="SUPFAM" id="SSF55874">
    <property type="entry name" value="ATPase domain of HSP90 chaperone/DNA topoisomerase II/histidine kinase"/>
    <property type="match status" value="1"/>
</dbReference>
<keyword evidence="11" id="KW-1185">Reference proteome</keyword>
<organism evidence="10 11">
    <name type="scientific">Paenibacillus phytorum</name>
    <dbReference type="NCBI Taxonomy" id="2654977"/>
    <lineage>
        <taxon>Bacteria</taxon>
        <taxon>Bacillati</taxon>
        <taxon>Bacillota</taxon>
        <taxon>Bacilli</taxon>
        <taxon>Bacillales</taxon>
        <taxon>Paenibacillaceae</taxon>
        <taxon>Paenibacillus</taxon>
    </lineage>
</organism>
<dbReference type="SUPFAM" id="SSF158472">
    <property type="entry name" value="HAMP domain-like"/>
    <property type="match status" value="1"/>
</dbReference>
<evidence type="ECO:0000256" key="6">
    <source>
        <dbReference type="ARBA" id="ARBA00023136"/>
    </source>
</evidence>
<dbReference type="Pfam" id="PF06580">
    <property type="entry name" value="His_kinase"/>
    <property type="match status" value="1"/>
</dbReference>
<sequence length="596" mass="68711">MERGLRLFSLIFESKNVFLKRKADMFKRTKPVSFVYKFSLQITLVLAILVAVLIISNVYSFNVVETNIVNSSKYTMGIHITNIQNRLNSVSKDLNEVFENHIDDVVLYPKKDESSKYFDALRLKNALLSKVSNNESIDALFILEPSEHLFLMQFGKNIRSNENQTLSDYLKSEQFARNKMIGREWSSIQLNGIDYEIKCFKLSDIMIGAAVKADTLMNVVKKTSDSQNHYGLTDKNGRLLSATDPSLIRLSPLPDNGKTTYKLDGKYFVISEDIPEIGKLSNMIERKSVLSGLDFIQWVIISLGVVTLIIVPAVLTSLSRQIIKPVLELVKATKELEKGNWDYQLPLHKASIEFAKLFHSFTSMIKEIKQLKIHSYEEKLERNKAELKYLQMQIKPHFFLNAITTISSLTYHNKNEEIRKLINYLSEHLRYMFKGGLVNVTVREEIDHVTNYIHMQEIKFPNHIFHMIDIEPNLEQHRLPQFLIQTFIENTFKHALVYGDILSIFMKVETYSYHQEDFVKITLEDYGEGFPAEIIEEVNATDTNVNDTGQRIGISNIKKTLRLLYKRDGLLKISNNEPSGAKVEIWIPFQSSVDQA</sequence>
<keyword evidence="3" id="KW-0597">Phosphoprotein</keyword>
<feature type="domain" description="HAMP" evidence="9">
    <location>
        <begin position="320"/>
        <end position="373"/>
    </location>
</feature>
<evidence type="ECO:0000313" key="10">
    <source>
        <dbReference type="EMBL" id="NOU75807.1"/>
    </source>
</evidence>
<dbReference type="Proteomes" id="UP000616779">
    <property type="component" value="Unassembled WGS sequence"/>
</dbReference>
<feature type="coiled-coil region" evidence="7">
    <location>
        <begin position="366"/>
        <end position="393"/>
    </location>
</feature>
<dbReference type="PROSITE" id="PS50885">
    <property type="entry name" value="HAMP"/>
    <property type="match status" value="1"/>
</dbReference>
<dbReference type="EMBL" id="WHOA01000233">
    <property type="protein sequence ID" value="NOU75807.1"/>
    <property type="molecule type" value="Genomic_DNA"/>
</dbReference>
<dbReference type="InterPro" id="IPR050640">
    <property type="entry name" value="Bact_2-comp_sensor_kinase"/>
</dbReference>
<keyword evidence="4" id="KW-0808">Transferase</keyword>
<keyword evidence="8" id="KW-1133">Transmembrane helix</keyword>
<dbReference type="InterPro" id="IPR036890">
    <property type="entry name" value="HATPase_C_sf"/>
</dbReference>
<keyword evidence="7" id="KW-0175">Coiled coil</keyword>
<proteinExistence type="predicted"/>
<evidence type="ECO:0000256" key="8">
    <source>
        <dbReference type="SAM" id="Phobius"/>
    </source>
</evidence>
<evidence type="ECO:0000259" key="9">
    <source>
        <dbReference type="PROSITE" id="PS50885"/>
    </source>
</evidence>
<dbReference type="InterPro" id="IPR003594">
    <property type="entry name" value="HATPase_dom"/>
</dbReference>
<feature type="transmembrane region" description="Helical" evidence="8">
    <location>
        <begin position="295"/>
        <end position="315"/>
    </location>
</feature>
<dbReference type="InterPro" id="IPR010559">
    <property type="entry name" value="Sig_transdc_His_kin_internal"/>
</dbReference>
<accession>A0ABX1Y4I8</accession>
<dbReference type="Pfam" id="PF02518">
    <property type="entry name" value="HATPase_c"/>
    <property type="match status" value="1"/>
</dbReference>
<keyword evidence="2" id="KW-1003">Cell membrane</keyword>